<sequence>MSLPVYGTRAVAGVADWRWSVPTGTVGNVSAVPAAPDVLAPDVEVVPLPDVAERLGVPVTRIHQLIRDGHLLAVRREGVLVVPSSFLTDTAIVKGLGGTITLLRDNGYTEDEILRWLFTADDTLPGTPIDALRGDRGREVKRRAQAMGF</sequence>
<evidence type="ECO:0000259" key="2">
    <source>
        <dbReference type="Pfam" id="PF21531"/>
    </source>
</evidence>
<dbReference type="Proteomes" id="UP000253495">
    <property type="component" value="Unassembled WGS sequence"/>
</dbReference>
<comment type="caution">
    <text evidence="3">The sequence shown here is derived from an EMBL/GenBank/DDBJ whole genome shotgun (WGS) entry which is preliminary data.</text>
</comment>
<protein>
    <submittedName>
        <fullName evidence="3">Uncharacterized protein</fullName>
    </submittedName>
</protein>
<feature type="domain" description="DNA-binding protein Rv2175c wHTH" evidence="2">
    <location>
        <begin position="31"/>
        <end position="87"/>
    </location>
</feature>
<evidence type="ECO:0000259" key="1">
    <source>
        <dbReference type="Pfam" id="PF18367"/>
    </source>
</evidence>
<keyword evidence="4" id="KW-1185">Reference proteome</keyword>
<evidence type="ECO:0000313" key="4">
    <source>
        <dbReference type="Proteomes" id="UP000253495"/>
    </source>
</evidence>
<dbReference type="Pfam" id="PF18367">
    <property type="entry name" value="Rv2175c_C"/>
    <property type="match status" value="1"/>
</dbReference>
<name>A0A368VQZ0_9ACTN</name>
<accession>A0A368VQZ0</accession>
<proteinExistence type="predicted"/>
<dbReference type="AlphaFoldDB" id="A0A368VQZ0"/>
<feature type="domain" description="Rv2175c C-terminal" evidence="1">
    <location>
        <begin position="93"/>
        <end position="148"/>
    </location>
</feature>
<dbReference type="Pfam" id="PF21531">
    <property type="entry name" value="Rv2175c_wHTH"/>
    <property type="match status" value="1"/>
</dbReference>
<gene>
    <name evidence="3" type="ORF">DFQ14_105183</name>
</gene>
<dbReference type="InterPro" id="IPR048576">
    <property type="entry name" value="Rv2175c_wHTH"/>
</dbReference>
<dbReference type="GO" id="GO:0003677">
    <property type="term" value="F:DNA binding"/>
    <property type="evidence" value="ECO:0007669"/>
    <property type="project" value="InterPro"/>
</dbReference>
<reference evidence="3 4" key="1">
    <citation type="submission" date="2018-07" db="EMBL/GenBank/DDBJ databases">
        <title>Genomic Encyclopedia of Type Strains, Phase III (KMG-III): the genomes of soil and plant-associated and newly described type strains.</title>
        <authorList>
            <person name="Whitman W."/>
        </authorList>
    </citation>
    <scope>NUCLEOTIDE SEQUENCE [LARGE SCALE GENOMIC DNA]</scope>
    <source>
        <strain evidence="3 4">CECT 8575</strain>
    </source>
</reference>
<dbReference type="EMBL" id="QPJC01000005">
    <property type="protein sequence ID" value="RCW44038.1"/>
    <property type="molecule type" value="Genomic_DNA"/>
</dbReference>
<evidence type="ECO:0000313" key="3">
    <source>
        <dbReference type="EMBL" id="RCW44038.1"/>
    </source>
</evidence>
<organism evidence="3 4">
    <name type="scientific">Halopolyspora algeriensis</name>
    <dbReference type="NCBI Taxonomy" id="1500506"/>
    <lineage>
        <taxon>Bacteria</taxon>
        <taxon>Bacillati</taxon>
        <taxon>Actinomycetota</taxon>
        <taxon>Actinomycetes</taxon>
        <taxon>Actinomycetes incertae sedis</taxon>
        <taxon>Halopolyspora</taxon>
    </lineage>
</organism>
<dbReference type="InterPro" id="IPR041098">
    <property type="entry name" value="Rv2175c_C"/>
</dbReference>